<evidence type="ECO:0000313" key="3">
    <source>
        <dbReference type="Proteomes" id="UP001498398"/>
    </source>
</evidence>
<evidence type="ECO:0000256" key="1">
    <source>
        <dbReference type="SAM" id="MobiDB-lite"/>
    </source>
</evidence>
<comment type="caution">
    <text evidence="2">The sequence shown here is derived from an EMBL/GenBank/DDBJ whole genome shotgun (WGS) entry which is preliminary data.</text>
</comment>
<gene>
    <name evidence="2" type="ORF">VKT23_014780</name>
</gene>
<sequence length="852" mass="95302">MTARYNHYPGENRFDPIPLEDNSKPCKAVIALGCPSNAIQKLADIWYDQMCAADELRRYNREWEQDVAASVAASGQRPESFLVKEFVKNTDFPSTVDAEPNCMLLTGPVMYVVPPQGTHGSAGNGTTPAPPTRDRMKRRRLNNDGKSVSTADEPSETEASRVATSNSTVDSSESTADAANTGGQQYPKGDQIFVGATYDPTLQLDYGGKAFQLVNLRLQQPDFRDVNQQLIPPWEFYDKLRPGTLVIANVDFTVYLMNGRKTYHANILSLRVLGKSDIPIEKPRIFLPPKSVASGPSAESFNNFEIPDFDAAQQSSGSLSSTKRFESLPTGSILPERAPEQDDGDGDVASTSPPVSQSDSSSDTIDGVGLLERNATPSAGTQDEDFKMLNEEPSGSSDDHFATRSKIFERKAYQFQYLYGRFFRSEDIISRFRRIQYDRGVLVSGSTVVAFMERIVYPESDLDLYTNTADVYVLVDFLEDIGYVFKPRNERNADLLSRLRSNPASRVSHDNSDFYLGNGIVAVFDFRQHDEVIQVIGTSHGPFGAILSFHSSELFSVPPFGSLKFKVPPRNSEYTPQEQDRITLALEKWRLRGWDPTLLPSAADFLRPSTEFCEGERCAGDKLSWVIPMEYMARRRNAISGGDNRCSDNLTLPTKWSSDPVGGNTWYQSVSLQDMFSMSFSNVSALHLRCFYTAKYLSRMVVRRRLNATSSEDPLRADNLYADFAFKVHGRRTTPVASDFHGDICHRLPRLKSSPGIQYSLLPDAHVVVCLSDIIRILTKVLQNIPPYSVEYETRALPTEGQPLAVFTIVTFTIDISLTYCPEEIINAMAPFAYTLSRVRLDVRFSHSRPWL</sequence>
<protein>
    <submittedName>
        <fullName evidence="2">Uncharacterized protein</fullName>
    </submittedName>
</protein>
<evidence type="ECO:0000313" key="2">
    <source>
        <dbReference type="EMBL" id="KAK7445784.1"/>
    </source>
</evidence>
<feature type="region of interest" description="Disordered" evidence="1">
    <location>
        <begin position="115"/>
        <end position="186"/>
    </location>
</feature>
<feature type="compositionally biased region" description="Low complexity" evidence="1">
    <location>
        <begin position="350"/>
        <end position="364"/>
    </location>
</feature>
<dbReference type="EMBL" id="JBANRG010000046">
    <property type="protein sequence ID" value="KAK7445784.1"/>
    <property type="molecule type" value="Genomic_DNA"/>
</dbReference>
<name>A0ABR1IZN4_9AGAR</name>
<feature type="compositionally biased region" description="Polar residues" evidence="1">
    <location>
        <begin position="162"/>
        <end position="184"/>
    </location>
</feature>
<keyword evidence="3" id="KW-1185">Reference proteome</keyword>
<accession>A0ABR1IZN4</accession>
<dbReference type="Proteomes" id="UP001498398">
    <property type="component" value="Unassembled WGS sequence"/>
</dbReference>
<reference evidence="2 3" key="1">
    <citation type="submission" date="2024-01" db="EMBL/GenBank/DDBJ databases">
        <title>A draft genome for the cacao thread blight pathogen Marasmiellus scandens.</title>
        <authorList>
            <person name="Baruah I.K."/>
            <person name="Leung J."/>
            <person name="Bukari Y."/>
            <person name="Amoako-Attah I."/>
            <person name="Meinhardt L.W."/>
            <person name="Bailey B.A."/>
            <person name="Cohen S.P."/>
        </authorList>
    </citation>
    <scope>NUCLEOTIDE SEQUENCE [LARGE SCALE GENOMIC DNA]</scope>
    <source>
        <strain evidence="2 3">GH-19</strain>
    </source>
</reference>
<organism evidence="2 3">
    <name type="scientific">Marasmiellus scandens</name>
    <dbReference type="NCBI Taxonomy" id="2682957"/>
    <lineage>
        <taxon>Eukaryota</taxon>
        <taxon>Fungi</taxon>
        <taxon>Dikarya</taxon>
        <taxon>Basidiomycota</taxon>
        <taxon>Agaricomycotina</taxon>
        <taxon>Agaricomycetes</taxon>
        <taxon>Agaricomycetidae</taxon>
        <taxon>Agaricales</taxon>
        <taxon>Marasmiineae</taxon>
        <taxon>Omphalotaceae</taxon>
        <taxon>Marasmiellus</taxon>
    </lineage>
</organism>
<proteinExistence type="predicted"/>
<feature type="compositionally biased region" description="Polar residues" evidence="1">
    <location>
        <begin position="313"/>
        <end position="322"/>
    </location>
</feature>
<feature type="region of interest" description="Disordered" evidence="1">
    <location>
        <begin position="313"/>
        <end position="400"/>
    </location>
</feature>
<feature type="compositionally biased region" description="Polar residues" evidence="1">
    <location>
        <begin position="118"/>
        <end position="127"/>
    </location>
</feature>